<dbReference type="InterPro" id="IPR001647">
    <property type="entry name" value="HTH_TetR"/>
</dbReference>
<dbReference type="Gene3D" id="1.10.357.10">
    <property type="entry name" value="Tetracycline Repressor, domain 2"/>
    <property type="match status" value="1"/>
</dbReference>
<dbReference type="GO" id="GO:0003677">
    <property type="term" value="F:DNA binding"/>
    <property type="evidence" value="ECO:0007669"/>
    <property type="project" value="UniProtKB-UniRule"/>
</dbReference>
<name>A0A6L7IRN3_9ACTN</name>
<keyword evidence="1" id="KW-0238">DNA-binding</keyword>
<gene>
    <name evidence="2" type="ORF">GS424_000805</name>
</gene>
<protein>
    <submittedName>
        <fullName evidence="2">TetR/AcrR family transcriptional regulator</fullName>
    </submittedName>
</protein>
<dbReference type="SUPFAM" id="SSF46689">
    <property type="entry name" value="Homeodomain-like"/>
    <property type="match status" value="1"/>
</dbReference>
<reference evidence="2 3" key="1">
    <citation type="submission" date="2020-10" db="EMBL/GenBank/DDBJ databases">
        <title>Eggerthella sp. nov., isolated from human feces.</title>
        <authorList>
            <person name="Yajun G."/>
        </authorList>
    </citation>
    <scope>NUCLEOTIDE SEQUENCE [LARGE SCALE GENOMIC DNA]</scope>
    <source>
        <strain evidence="2 3">HF-1101</strain>
    </source>
</reference>
<proteinExistence type="predicted"/>
<dbReference type="RefSeq" id="WP_160942179.1">
    <property type="nucleotide sequence ID" value="NZ_CP063310.1"/>
</dbReference>
<dbReference type="Pfam" id="PF00440">
    <property type="entry name" value="TetR_N"/>
    <property type="match status" value="1"/>
</dbReference>
<dbReference type="AlphaFoldDB" id="A0A6L7IRN3"/>
<dbReference type="InterPro" id="IPR009057">
    <property type="entry name" value="Homeodomain-like_sf"/>
</dbReference>
<evidence type="ECO:0000256" key="1">
    <source>
        <dbReference type="ARBA" id="ARBA00023125"/>
    </source>
</evidence>
<dbReference type="EMBL" id="CP063310">
    <property type="protein sequence ID" value="QOS68447.1"/>
    <property type="molecule type" value="Genomic_DNA"/>
</dbReference>
<dbReference type="Proteomes" id="UP000478463">
    <property type="component" value="Chromosome"/>
</dbReference>
<evidence type="ECO:0000313" key="2">
    <source>
        <dbReference type="EMBL" id="QOS68447.1"/>
    </source>
</evidence>
<accession>A0A6L7IRN3</accession>
<dbReference type="PROSITE" id="PS50977">
    <property type="entry name" value="HTH_TETR_2"/>
    <property type="match status" value="1"/>
</dbReference>
<dbReference type="KEGG" id="egd:GS424_000805"/>
<organism evidence="2 3">
    <name type="scientific">Eggerthella guodeyinii</name>
    <dbReference type="NCBI Taxonomy" id="2690837"/>
    <lineage>
        <taxon>Bacteria</taxon>
        <taxon>Bacillati</taxon>
        <taxon>Actinomycetota</taxon>
        <taxon>Coriobacteriia</taxon>
        <taxon>Eggerthellales</taxon>
        <taxon>Eggerthellaceae</taxon>
        <taxon>Eggerthella</taxon>
    </lineage>
</organism>
<sequence length="204" mass="21863">MAETSQTPKSLKAQITRTSLVLAAAALLREQGPKAVTYRKVAKWAGAASSSVGYYFDSVTQLLHEAGRYNIQLWAERAEKAASAAEGLEPEECRRHVVDLLIRACLPDESVVPSAHYAQLIAAAESDVVTEAYQKGRVSLDAAIERILARAEIDMPPRMVGTVVDGAAVAAISEGYDVRKFASDILQDAIDVYAKASKASKAQG</sequence>
<evidence type="ECO:0000313" key="3">
    <source>
        <dbReference type="Proteomes" id="UP000478463"/>
    </source>
</evidence>